<feature type="transmembrane region" description="Helical" evidence="1">
    <location>
        <begin position="6"/>
        <end position="25"/>
    </location>
</feature>
<dbReference type="InterPro" id="IPR007449">
    <property type="entry name" value="ZipA_FtsZ-bd_C"/>
</dbReference>
<evidence type="ECO:0000256" key="1">
    <source>
        <dbReference type="SAM" id="Phobius"/>
    </source>
</evidence>
<evidence type="ECO:0000313" key="3">
    <source>
        <dbReference type="EMBL" id="VAW49637.1"/>
    </source>
</evidence>
<dbReference type="Gene3D" id="3.30.1400.10">
    <property type="entry name" value="ZipA, C-terminal FtsZ-binding domain"/>
    <property type="match status" value="1"/>
</dbReference>
<protein>
    <recommendedName>
        <fullName evidence="2">ZipA C-terminal FtsZ-binding domain-containing protein</fullName>
    </recommendedName>
</protein>
<sequence>MNMTELRIILAVIGVVILALVYYFGKKSANDDLDQLQNEVDLDAGLPPTFSNELPRKHIGISVDEAHEIHLAENKPTPQNGKDKVITLFLHAKDGQQFDWHLIQSAANQVGLELGADNLYYRFKGFGSSKEVVFMVANM</sequence>
<feature type="non-terminal residue" evidence="3">
    <location>
        <position position="139"/>
    </location>
</feature>
<keyword evidence="1" id="KW-1133">Transmembrane helix</keyword>
<dbReference type="EMBL" id="UOFC01000295">
    <property type="protein sequence ID" value="VAW49637.1"/>
    <property type="molecule type" value="Genomic_DNA"/>
</dbReference>
<dbReference type="AlphaFoldDB" id="A0A3B0WG20"/>
<keyword evidence="1" id="KW-0812">Transmembrane</keyword>
<accession>A0A3B0WG20</accession>
<gene>
    <name evidence="3" type="ORF">MNBD_GAMMA03-109</name>
</gene>
<dbReference type="GO" id="GO:0090529">
    <property type="term" value="P:cell septum assembly"/>
    <property type="evidence" value="ECO:0007669"/>
    <property type="project" value="InterPro"/>
</dbReference>
<dbReference type="Pfam" id="PF04354">
    <property type="entry name" value="ZipA_C"/>
    <property type="match status" value="1"/>
</dbReference>
<evidence type="ECO:0000259" key="2">
    <source>
        <dbReference type="Pfam" id="PF04354"/>
    </source>
</evidence>
<feature type="domain" description="ZipA C-terminal FtsZ-binding" evidence="2">
    <location>
        <begin position="84"/>
        <end position="139"/>
    </location>
</feature>
<proteinExistence type="predicted"/>
<dbReference type="SUPFAM" id="SSF64383">
    <property type="entry name" value="Cell-division protein ZipA, C-terminal domain"/>
    <property type="match status" value="1"/>
</dbReference>
<name>A0A3B0WG20_9ZZZZ</name>
<reference evidence="3" key="1">
    <citation type="submission" date="2018-06" db="EMBL/GenBank/DDBJ databases">
        <authorList>
            <person name="Zhirakovskaya E."/>
        </authorList>
    </citation>
    <scope>NUCLEOTIDE SEQUENCE</scope>
</reference>
<organism evidence="3">
    <name type="scientific">hydrothermal vent metagenome</name>
    <dbReference type="NCBI Taxonomy" id="652676"/>
    <lineage>
        <taxon>unclassified sequences</taxon>
        <taxon>metagenomes</taxon>
        <taxon>ecological metagenomes</taxon>
    </lineage>
</organism>
<dbReference type="InterPro" id="IPR036765">
    <property type="entry name" value="ZipA_FtsZ-bd_C_sf"/>
</dbReference>
<keyword evidence="1" id="KW-0472">Membrane</keyword>